<feature type="transmembrane region" description="Helical" evidence="1">
    <location>
        <begin position="208"/>
        <end position="227"/>
    </location>
</feature>
<comment type="caution">
    <text evidence="2">The sequence shown here is derived from an EMBL/GenBank/DDBJ whole genome shotgun (WGS) entry which is preliminary data.</text>
</comment>
<dbReference type="OrthoDB" id="2170977at2759"/>
<keyword evidence="1" id="KW-1133">Transmembrane helix</keyword>
<evidence type="ECO:0000256" key="1">
    <source>
        <dbReference type="SAM" id="Phobius"/>
    </source>
</evidence>
<sequence>MNIIKFYTILLFTITSLASSVIFKRDDTTIENEEIASEECAIELKNSDLGRCMPKIDLSNYKRKCEDMYSEKCQRFYESDLTKQFPICSKNSMFKEFIQPIVFKQVINSLSFKCFFDEKGNLCPYSLHVLTHTGGEMAIDDTCYSEKCTDDLVERAKRFNLESIGAIENLSFMEEKFSYQEIKAIDLMISKLESDECKSRHIMTSNAYTVKVNSILLMASLLLLILFY</sequence>
<organism evidence="2 3">
    <name type="scientific">Piromyces finnis</name>
    <dbReference type="NCBI Taxonomy" id="1754191"/>
    <lineage>
        <taxon>Eukaryota</taxon>
        <taxon>Fungi</taxon>
        <taxon>Fungi incertae sedis</taxon>
        <taxon>Chytridiomycota</taxon>
        <taxon>Chytridiomycota incertae sedis</taxon>
        <taxon>Neocallimastigomycetes</taxon>
        <taxon>Neocallimastigales</taxon>
        <taxon>Neocallimastigaceae</taxon>
        <taxon>Piromyces</taxon>
    </lineage>
</organism>
<gene>
    <name evidence="2" type="ORF">BCR36DRAFT_587039</name>
</gene>
<protein>
    <submittedName>
        <fullName evidence="2">Uncharacterized protein</fullName>
    </submittedName>
</protein>
<keyword evidence="3" id="KW-1185">Reference proteome</keyword>
<accession>A0A1Y1UXD5</accession>
<keyword evidence="1" id="KW-0812">Transmembrane</keyword>
<name>A0A1Y1UXD5_9FUNG</name>
<dbReference type="EMBL" id="MCFH01000060">
    <property type="protein sequence ID" value="ORX42768.1"/>
    <property type="molecule type" value="Genomic_DNA"/>
</dbReference>
<keyword evidence="1" id="KW-0472">Membrane</keyword>
<reference evidence="2 3" key="2">
    <citation type="submission" date="2016-08" db="EMBL/GenBank/DDBJ databases">
        <title>Pervasive Adenine N6-methylation of Active Genes in Fungi.</title>
        <authorList>
            <consortium name="DOE Joint Genome Institute"/>
            <person name="Mondo S.J."/>
            <person name="Dannebaum R.O."/>
            <person name="Kuo R.C."/>
            <person name="Labutti K."/>
            <person name="Haridas S."/>
            <person name="Kuo A."/>
            <person name="Salamov A."/>
            <person name="Ahrendt S.R."/>
            <person name="Lipzen A."/>
            <person name="Sullivan W."/>
            <person name="Andreopoulos W.B."/>
            <person name="Clum A."/>
            <person name="Lindquist E."/>
            <person name="Daum C."/>
            <person name="Ramamoorthy G.K."/>
            <person name="Gryganskyi A."/>
            <person name="Culley D."/>
            <person name="Magnuson J.K."/>
            <person name="James T.Y."/>
            <person name="O'Malley M.A."/>
            <person name="Stajich J.E."/>
            <person name="Spatafora J.W."/>
            <person name="Visel A."/>
            <person name="Grigoriev I.V."/>
        </authorList>
    </citation>
    <scope>NUCLEOTIDE SEQUENCE [LARGE SCALE GENOMIC DNA]</scope>
    <source>
        <strain evidence="3">finn</strain>
    </source>
</reference>
<proteinExistence type="predicted"/>
<evidence type="ECO:0000313" key="3">
    <source>
        <dbReference type="Proteomes" id="UP000193719"/>
    </source>
</evidence>
<evidence type="ECO:0000313" key="2">
    <source>
        <dbReference type="EMBL" id="ORX42768.1"/>
    </source>
</evidence>
<dbReference type="AlphaFoldDB" id="A0A1Y1UXD5"/>
<dbReference type="Proteomes" id="UP000193719">
    <property type="component" value="Unassembled WGS sequence"/>
</dbReference>
<feature type="transmembrane region" description="Helical" evidence="1">
    <location>
        <begin position="6"/>
        <end position="23"/>
    </location>
</feature>
<reference evidence="2 3" key="1">
    <citation type="submission" date="2016-08" db="EMBL/GenBank/DDBJ databases">
        <title>Genomes of anaerobic fungi encode conserved fungal cellulosomes for biomass hydrolysis.</title>
        <authorList>
            <consortium name="DOE Joint Genome Institute"/>
            <person name="Haitjema C.H."/>
            <person name="Gilmore S.P."/>
            <person name="Henske J.K."/>
            <person name="Solomon K.V."/>
            <person name="De Groot R."/>
            <person name="Kuo A."/>
            <person name="Mondo S.J."/>
            <person name="Salamov A.A."/>
            <person name="Labutti K."/>
            <person name="Zhao Z."/>
            <person name="Chiniquy J."/>
            <person name="Barry K."/>
            <person name="Brewer H.M."/>
            <person name="Purvine S.O."/>
            <person name="Wright A.T."/>
            <person name="Boxma B."/>
            <person name="Van Alen T."/>
            <person name="Hackstein J.H."/>
            <person name="Baker S.E."/>
            <person name="Grigoriev I.V."/>
            <person name="O'Malley M.A."/>
        </authorList>
    </citation>
    <scope>NUCLEOTIDE SEQUENCE [LARGE SCALE GENOMIC DNA]</scope>
    <source>
        <strain evidence="3">finn</strain>
    </source>
</reference>